<dbReference type="EMBL" id="JACJIP010000011">
    <property type="protein sequence ID" value="MBA9085628.1"/>
    <property type="molecule type" value="Genomic_DNA"/>
</dbReference>
<dbReference type="Proteomes" id="UP000567067">
    <property type="component" value="Unassembled WGS sequence"/>
</dbReference>
<feature type="chain" id="PRO_5038534738" evidence="1">
    <location>
        <begin position="32"/>
        <end position="224"/>
    </location>
</feature>
<accession>A0A7W3STA2</accession>
<sequence>MLKSNFVKIKRPLLSLLAIGALFIASTNVHSYADPAQNLAGNTSSDYVVTISVDDETGLASSGLPTYKFKSTNGFQPYIASGNTIWKDAGYYGSSYVIDKAVSEGETTSKAVFQKYLSMNWSHASQYTWTESNSVQWTYSGSATFDIASKVKSTLGLSTSRTTTYGVGVNIPANSSKYSKLGFASDIFNQFYYWTKTVDGTLVASERGNIKTPLQETYLIVYYQ</sequence>
<dbReference type="AlphaFoldDB" id="A0A7W3STA2"/>
<organism evidence="2 3">
    <name type="scientific">Fontibacillus solani</name>
    <dbReference type="NCBI Taxonomy" id="1572857"/>
    <lineage>
        <taxon>Bacteria</taxon>
        <taxon>Bacillati</taxon>
        <taxon>Bacillota</taxon>
        <taxon>Bacilli</taxon>
        <taxon>Bacillales</taxon>
        <taxon>Paenibacillaceae</taxon>
        <taxon>Fontibacillus</taxon>
    </lineage>
</organism>
<reference evidence="2 3" key="1">
    <citation type="submission" date="2020-08" db="EMBL/GenBank/DDBJ databases">
        <title>Genomic Encyclopedia of Type Strains, Phase III (KMG-III): the genomes of soil and plant-associated and newly described type strains.</title>
        <authorList>
            <person name="Whitman W."/>
        </authorList>
    </citation>
    <scope>NUCLEOTIDE SEQUENCE [LARGE SCALE GENOMIC DNA]</scope>
    <source>
        <strain evidence="2 3">CECT 8693</strain>
    </source>
</reference>
<name>A0A7W3STA2_9BACL</name>
<evidence type="ECO:0000313" key="3">
    <source>
        <dbReference type="Proteomes" id="UP000567067"/>
    </source>
</evidence>
<keyword evidence="1" id="KW-0732">Signal</keyword>
<dbReference type="RefSeq" id="WP_182535464.1">
    <property type="nucleotide sequence ID" value="NZ_JACJIP010000011.1"/>
</dbReference>
<proteinExistence type="predicted"/>
<comment type="caution">
    <text evidence="2">The sequence shown here is derived from an EMBL/GenBank/DDBJ whole genome shotgun (WGS) entry which is preliminary data.</text>
</comment>
<gene>
    <name evidence="2" type="ORF">FHR92_002095</name>
</gene>
<keyword evidence="3" id="KW-1185">Reference proteome</keyword>
<feature type="signal peptide" evidence="1">
    <location>
        <begin position="1"/>
        <end position="31"/>
    </location>
</feature>
<evidence type="ECO:0000313" key="2">
    <source>
        <dbReference type="EMBL" id="MBA9085628.1"/>
    </source>
</evidence>
<evidence type="ECO:0000256" key="1">
    <source>
        <dbReference type="SAM" id="SignalP"/>
    </source>
</evidence>
<protein>
    <submittedName>
        <fullName evidence="2">Uncharacterized protein</fullName>
    </submittedName>
</protein>